<dbReference type="SUPFAM" id="SSF90123">
    <property type="entry name" value="ABC transporter transmembrane region"/>
    <property type="match status" value="1"/>
</dbReference>
<feature type="region of interest" description="Disordered" evidence="16">
    <location>
        <begin position="272"/>
        <end position="332"/>
    </location>
</feature>
<dbReference type="SUPFAM" id="SSF57667">
    <property type="entry name" value="beta-beta-alpha zinc fingers"/>
    <property type="match status" value="2"/>
</dbReference>
<dbReference type="FunFam" id="3.30.160.60:FF:000007">
    <property type="entry name" value="Basic krueppel-like factor 3"/>
    <property type="match status" value="1"/>
</dbReference>
<feature type="domain" description="C2H2-type" evidence="17">
    <location>
        <begin position="774"/>
        <end position="803"/>
    </location>
</feature>
<keyword evidence="5" id="KW-1003">Cell membrane</keyword>
<evidence type="ECO:0000259" key="18">
    <source>
        <dbReference type="PROSITE" id="PS50893"/>
    </source>
</evidence>
<dbReference type="Pfam" id="PF00096">
    <property type="entry name" value="zf-C2H2"/>
    <property type="match status" value="2"/>
</dbReference>
<protein>
    <recommendedName>
        <fullName evidence="13">Iron-sulfur clusters transporter ATM1, mitochondrial</fullName>
    </recommendedName>
    <alternativeName>
        <fullName evidence="14">Iron-sulfur clusters transporter atm1, mitochondrial</fullName>
    </alternativeName>
</protein>
<name>A0A8H2XFV0_9AGAM</name>
<feature type="compositionally biased region" description="Basic and acidic residues" evidence="16">
    <location>
        <begin position="33"/>
        <end position="46"/>
    </location>
</feature>
<dbReference type="GO" id="GO:0005743">
    <property type="term" value="C:mitochondrial inner membrane"/>
    <property type="evidence" value="ECO:0007669"/>
    <property type="project" value="UniProtKB-SubCell"/>
</dbReference>
<keyword evidence="9" id="KW-1278">Translocase</keyword>
<evidence type="ECO:0000259" key="17">
    <source>
        <dbReference type="PROSITE" id="PS50157"/>
    </source>
</evidence>
<dbReference type="Gene3D" id="3.40.50.300">
    <property type="entry name" value="P-loop containing nucleotide triphosphate hydrolases"/>
    <property type="match status" value="1"/>
</dbReference>
<dbReference type="InterPro" id="IPR017871">
    <property type="entry name" value="ABC_transporter-like_CS"/>
</dbReference>
<evidence type="ECO:0000256" key="2">
    <source>
        <dbReference type="ARBA" id="ARBA00004651"/>
    </source>
</evidence>
<gene>
    <name evidence="20" type="ORF">RDB_LOCUS18583</name>
</gene>
<keyword evidence="15" id="KW-0479">Metal-binding</keyword>
<dbReference type="PROSITE" id="PS00211">
    <property type="entry name" value="ABC_TRANSPORTER_1"/>
    <property type="match status" value="1"/>
</dbReference>
<feature type="compositionally biased region" description="Pro residues" evidence="16">
    <location>
        <begin position="490"/>
        <end position="499"/>
    </location>
</feature>
<keyword evidence="11" id="KW-0472">Membrane</keyword>
<dbReference type="PANTHER" id="PTHR24221">
    <property type="entry name" value="ATP-BINDING CASSETTE SUB-FAMILY B"/>
    <property type="match status" value="1"/>
</dbReference>
<keyword evidence="8" id="KW-0067">ATP-binding</keyword>
<dbReference type="Proteomes" id="UP000663861">
    <property type="component" value="Unassembled WGS sequence"/>
</dbReference>
<dbReference type="GO" id="GO:0008270">
    <property type="term" value="F:zinc ion binding"/>
    <property type="evidence" value="ECO:0007669"/>
    <property type="project" value="UniProtKB-KW"/>
</dbReference>
<dbReference type="InterPro" id="IPR003439">
    <property type="entry name" value="ABC_transporter-like_ATP-bd"/>
</dbReference>
<dbReference type="InterPro" id="IPR011527">
    <property type="entry name" value="ABC1_TM_dom"/>
</dbReference>
<feature type="region of interest" description="Disordered" evidence="16">
    <location>
        <begin position="445"/>
        <end position="521"/>
    </location>
</feature>
<keyword evidence="15" id="KW-0862">Zinc</keyword>
<evidence type="ECO:0000256" key="1">
    <source>
        <dbReference type="ARBA" id="ARBA00004448"/>
    </source>
</evidence>
<evidence type="ECO:0000256" key="11">
    <source>
        <dbReference type="ARBA" id="ARBA00023136"/>
    </source>
</evidence>
<feature type="domain" description="C2H2-type" evidence="17">
    <location>
        <begin position="804"/>
        <end position="831"/>
    </location>
</feature>
<evidence type="ECO:0000256" key="9">
    <source>
        <dbReference type="ARBA" id="ARBA00022967"/>
    </source>
</evidence>
<dbReference type="EMBL" id="CAJMWY010000274">
    <property type="protein sequence ID" value="CAE6425267.1"/>
    <property type="molecule type" value="Genomic_DNA"/>
</dbReference>
<keyword evidence="7" id="KW-0547">Nucleotide-binding</keyword>
<dbReference type="SUPFAM" id="SSF52540">
    <property type="entry name" value="P-loop containing nucleoside triphosphate hydrolases"/>
    <property type="match status" value="1"/>
</dbReference>
<keyword evidence="10" id="KW-1133">Transmembrane helix</keyword>
<evidence type="ECO:0000256" key="6">
    <source>
        <dbReference type="ARBA" id="ARBA00022692"/>
    </source>
</evidence>
<feature type="compositionally biased region" description="Low complexity" evidence="16">
    <location>
        <begin position="894"/>
        <end position="906"/>
    </location>
</feature>
<dbReference type="GO" id="GO:0140359">
    <property type="term" value="F:ABC-type transporter activity"/>
    <property type="evidence" value="ECO:0007669"/>
    <property type="project" value="InterPro"/>
</dbReference>
<evidence type="ECO:0000256" key="10">
    <source>
        <dbReference type="ARBA" id="ARBA00022989"/>
    </source>
</evidence>
<evidence type="ECO:0000256" key="13">
    <source>
        <dbReference type="ARBA" id="ARBA00039906"/>
    </source>
</evidence>
<feature type="compositionally biased region" description="Low complexity" evidence="16">
    <location>
        <begin position="656"/>
        <end position="666"/>
    </location>
</feature>
<evidence type="ECO:0000256" key="14">
    <source>
        <dbReference type="ARBA" id="ARBA00040792"/>
    </source>
</evidence>
<dbReference type="Gene3D" id="1.20.1560.10">
    <property type="entry name" value="ABC transporter type 1, transmembrane domain"/>
    <property type="match status" value="1"/>
</dbReference>
<dbReference type="InterPro" id="IPR036640">
    <property type="entry name" value="ABC1_TM_sf"/>
</dbReference>
<dbReference type="PROSITE" id="PS50893">
    <property type="entry name" value="ABC_TRANSPORTER_2"/>
    <property type="match status" value="1"/>
</dbReference>
<evidence type="ECO:0000313" key="21">
    <source>
        <dbReference type="Proteomes" id="UP000663861"/>
    </source>
</evidence>
<comment type="subcellular location">
    <subcellularLocation>
        <location evidence="2">Cell membrane</location>
        <topology evidence="2">Multi-pass membrane protein</topology>
    </subcellularLocation>
    <subcellularLocation>
        <location evidence="1">Mitochondrion inner membrane</location>
        <topology evidence="1">Multi-pass membrane protein</topology>
    </subcellularLocation>
</comment>
<dbReference type="InterPro" id="IPR003593">
    <property type="entry name" value="AAA+_ATPase"/>
</dbReference>
<accession>A0A8H2XFV0</accession>
<dbReference type="CDD" id="cd18582">
    <property type="entry name" value="ABC_6TM_ATM1_ABCB7"/>
    <property type="match status" value="1"/>
</dbReference>
<feature type="region of interest" description="Disordered" evidence="16">
    <location>
        <begin position="32"/>
        <end position="59"/>
    </location>
</feature>
<dbReference type="SMART" id="SM00382">
    <property type="entry name" value="AAA"/>
    <property type="match status" value="1"/>
</dbReference>
<feature type="region of interest" description="Disordered" evidence="16">
    <location>
        <begin position="350"/>
        <end position="383"/>
    </location>
</feature>
<dbReference type="GO" id="GO:0016887">
    <property type="term" value="F:ATP hydrolysis activity"/>
    <property type="evidence" value="ECO:0007669"/>
    <property type="project" value="InterPro"/>
</dbReference>
<evidence type="ECO:0000256" key="8">
    <source>
        <dbReference type="ARBA" id="ARBA00022840"/>
    </source>
</evidence>
<comment type="similarity">
    <text evidence="12">Belongs to the ABC transporter superfamily. ABCB family. Heavy Metal importer (TC 3.A.1.210) subfamily.</text>
</comment>
<dbReference type="PROSITE" id="PS50929">
    <property type="entry name" value="ABC_TM1F"/>
    <property type="match status" value="1"/>
</dbReference>
<dbReference type="FunFam" id="1.20.1560.10:FF:000004">
    <property type="entry name" value="ATP-binding cassette sub-family B member 7"/>
    <property type="match status" value="1"/>
</dbReference>
<dbReference type="GO" id="GO:0005886">
    <property type="term" value="C:plasma membrane"/>
    <property type="evidence" value="ECO:0007669"/>
    <property type="project" value="UniProtKB-SubCell"/>
</dbReference>
<feature type="region of interest" description="Disordered" evidence="16">
    <location>
        <begin position="648"/>
        <end position="712"/>
    </location>
</feature>
<dbReference type="FunFam" id="3.40.50.300:FF:000221">
    <property type="entry name" value="Multidrug ABC transporter ATP-binding protein"/>
    <property type="match status" value="1"/>
</dbReference>
<evidence type="ECO:0000256" key="12">
    <source>
        <dbReference type="ARBA" id="ARBA00024363"/>
    </source>
</evidence>
<reference evidence="20" key="1">
    <citation type="submission" date="2021-01" db="EMBL/GenBank/DDBJ databases">
        <authorList>
            <person name="Kaushik A."/>
        </authorList>
    </citation>
    <scope>NUCLEOTIDE SEQUENCE</scope>
    <source>
        <strain evidence="20">AG4-RS23</strain>
    </source>
</reference>
<feature type="domain" description="C2H2-type" evidence="17">
    <location>
        <begin position="744"/>
        <end position="773"/>
    </location>
</feature>
<dbReference type="Pfam" id="PF00005">
    <property type="entry name" value="ABC_tran"/>
    <property type="match status" value="1"/>
</dbReference>
<feature type="region of interest" description="Disordered" evidence="16">
    <location>
        <begin position="533"/>
        <end position="570"/>
    </location>
</feature>
<dbReference type="InterPro" id="IPR039421">
    <property type="entry name" value="Type_1_exporter"/>
</dbReference>
<evidence type="ECO:0000256" key="4">
    <source>
        <dbReference type="ARBA" id="ARBA00022448"/>
    </source>
</evidence>
<feature type="domain" description="ABC transporter" evidence="18">
    <location>
        <begin position="1277"/>
        <end position="1499"/>
    </location>
</feature>
<feature type="region of interest" description="Disordered" evidence="16">
    <location>
        <begin position="894"/>
        <end position="918"/>
    </location>
</feature>
<feature type="compositionally biased region" description="Polar residues" evidence="16">
    <location>
        <begin position="357"/>
        <end position="377"/>
    </location>
</feature>
<feature type="region of interest" description="Disordered" evidence="16">
    <location>
        <begin position="1504"/>
        <end position="1527"/>
    </location>
</feature>
<proteinExistence type="inferred from homology"/>
<evidence type="ECO:0000256" key="3">
    <source>
        <dbReference type="ARBA" id="ARBA00011738"/>
    </source>
</evidence>
<dbReference type="GO" id="GO:0006879">
    <property type="term" value="P:intracellular iron ion homeostasis"/>
    <property type="evidence" value="ECO:0007669"/>
    <property type="project" value="TreeGrafter"/>
</dbReference>
<feature type="domain" description="ABC transmembrane type-1" evidence="19">
    <location>
        <begin position="956"/>
        <end position="1244"/>
    </location>
</feature>
<dbReference type="Gene3D" id="3.30.160.60">
    <property type="entry name" value="Classic Zinc Finger"/>
    <property type="match status" value="3"/>
</dbReference>
<feature type="compositionally biased region" description="Low complexity" evidence="16">
    <location>
        <begin position="1518"/>
        <end position="1527"/>
    </location>
</feature>
<evidence type="ECO:0000256" key="7">
    <source>
        <dbReference type="ARBA" id="ARBA00022741"/>
    </source>
</evidence>
<evidence type="ECO:0000256" key="16">
    <source>
        <dbReference type="SAM" id="MobiDB-lite"/>
    </source>
</evidence>
<feature type="compositionally biased region" description="Polar residues" evidence="16">
    <location>
        <begin position="307"/>
        <end position="323"/>
    </location>
</feature>
<feature type="compositionally biased region" description="Polar residues" evidence="16">
    <location>
        <begin position="452"/>
        <end position="487"/>
    </location>
</feature>
<dbReference type="Pfam" id="PF00664">
    <property type="entry name" value="ABC_membrane"/>
    <property type="match status" value="1"/>
</dbReference>
<dbReference type="InterPro" id="IPR013087">
    <property type="entry name" value="Znf_C2H2_type"/>
</dbReference>
<organism evidence="20 21">
    <name type="scientific">Rhizoctonia solani</name>
    <dbReference type="NCBI Taxonomy" id="456999"/>
    <lineage>
        <taxon>Eukaryota</taxon>
        <taxon>Fungi</taxon>
        <taxon>Dikarya</taxon>
        <taxon>Basidiomycota</taxon>
        <taxon>Agaricomycotina</taxon>
        <taxon>Agaricomycetes</taxon>
        <taxon>Cantharellales</taxon>
        <taxon>Ceratobasidiaceae</taxon>
        <taxon>Rhizoctonia</taxon>
    </lineage>
</organism>
<sequence length="1527" mass="166668">MIEAEPEYEMLAPNFIECCALVALPVWNRSQHSRKDESGRPLHRSDTIGTGGATRPKGERNIRVLDPRVTLPAAFSIHHHQPSTTMSHLRNFGMGLNAMLETDRSAAYAVQSGTYNHFSRGNVYQTEQEIRLEQTPAQPCDEPSSPSATSAPITIPRGGTYTPSYQGSPLNNAAVWPGPGRLAPELDSMYDSEFLDTETYNPDFEHSPLSTQSVGHSSPYLANTEDFLTANLFGASSPAFFVQPPTRSNTVLSPQGEQLEAFRYQYQKAFSPDSSVGDDHLPGDNDLLFGHRSRTHSRASSISSSHTQGLSASHYTGASTSPNLLPGDVPELSPHLTDLGNLQIGESWGGFHVPRSAGSTSNGSEPGSNMASPYSKPQSPPTLIIPTDHIPPQIDPNASLFEASQPPGLVPPPSLGLIPATPVTPPTHQLKLGFQEILRQQVAQRRAASPLLSGSQTSDNGSGSQATTPPTAPADNQLQQTPWSTLIPQDQPPMPPLPPMASLSDSNIFPPMSGPRPALGAIPAGASNLGVYTTRSRSHSDPPSSQWGAALPPAIRPSPTHGQGSPQMQIGMPSINPTNILANRVPDLNVGVGGSLWDNAIDPMLGISSGQRARSVGDGGNRRGHMRNARSEDVSAVLRTPDMGQLYSVSDGSLAPPSMSVPSSVPADHDEGGVGPKRRGHERTGSGSHRASPYHSPHASPRMLPDDGGSYGGITLTKPVERVHVTTPATREASSNRRTAQANFKCPVPGCGSTFTRHFNLRGHIRSHNEERPFKCKWPGCDKGFARQHDCKRHEALHLNIRPYTCEGCQKTFARMDALNRHLRSEGGTECQRVQSEITEAPTDNAAPKDWQNNNGVVSQAPRLFSLKQSTVRPGILSSNIQCIQRSFRTCSPIRTPPSTRTQTPTAKSEPKPPAAGETVVHITQAEQRRVDWEIVKRLVVNVWPKGEWTIRARVVLALSLLLAGKVLNVQVPIFFKQIIDAFNIEMTADSTVWIIGGSVIAGYGLARISATVFSELRNAVFANVAQRAIRRVARETFEHLLHLDLKFHLTRQTGGLTRAIDRGTKGVTFLLSSIIFHIVPTALEISMVCGILTWKFGSDFAWVTLATMAAYTWFTVRTTAWRTRFRREANQADNRAASTAVDSLINYEAVKHFNNERHEIAQYDKHLASYEKSSLKIATSLAYLNSGQNVIFSSALTMMMFLAAQGVVKGTMTVGDLVMINQLVFQLSLPLNFLGTVYRELRQSLLDMEVLFNLTKHKRVSDVPGASPLQFQGGSIRFENVNFSYHPDRPIFRDLSFTVPAGKKVAIVGPSGCGKSTVFRLLYRFYDADSGKISIDGQDITQTQLSSLRANVGVVPQDTPLFHADILHNIRYGRLDATDEEVMAAARKANVHDTIMRLPDKYATKVGERGLMISGGEKQRLAVARTSALDSQTEVDLMRNINSTLLDKQRTSIFIAHRLRTVVEADLIIVLKDGQVYEQGTHESLMRLNGLYHDMWIAQAQAPSLSKEEQDAATEENVNAPNPVVN</sequence>
<feature type="compositionally biased region" description="Polar residues" evidence="16">
    <location>
        <begin position="533"/>
        <end position="547"/>
    </location>
</feature>
<keyword evidence="15" id="KW-0863">Zinc-finger</keyword>
<comment type="caution">
    <text evidence="20">The sequence shown here is derived from an EMBL/GenBank/DDBJ whole genome shotgun (WGS) entry which is preliminary data.</text>
</comment>
<dbReference type="GO" id="GO:0140466">
    <property type="term" value="P:iron-sulfur cluster export from the mitochondrion"/>
    <property type="evidence" value="ECO:0007669"/>
    <property type="project" value="UniProtKB-ARBA"/>
</dbReference>
<dbReference type="PROSITE" id="PS50157">
    <property type="entry name" value="ZINC_FINGER_C2H2_2"/>
    <property type="match status" value="3"/>
</dbReference>
<dbReference type="InterPro" id="IPR036236">
    <property type="entry name" value="Znf_C2H2_sf"/>
</dbReference>
<evidence type="ECO:0000259" key="19">
    <source>
        <dbReference type="PROSITE" id="PS50929"/>
    </source>
</evidence>
<dbReference type="SMART" id="SM00355">
    <property type="entry name" value="ZnF_C2H2"/>
    <property type="match status" value="3"/>
</dbReference>
<dbReference type="PANTHER" id="PTHR24221:SF402">
    <property type="entry name" value="IRON-SULFUR CLUSTERS TRANSPORTER ABCB7, MITOCHONDRIAL"/>
    <property type="match status" value="1"/>
</dbReference>
<dbReference type="PROSITE" id="PS00028">
    <property type="entry name" value="ZINC_FINGER_C2H2_1"/>
    <property type="match status" value="2"/>
</dbReference>
<dbReference type="GO" id="GO:0005524">
    <property type="term" value="F:ATP binding"/>
    <property type="evidence" value="ECO:0007669"/>
    <property type="project" value="UniProtKB-KW"/>
</dbReference>
<keyword evidence="4" id="KW-0813">Transport</keyword>
<keyword evidence="6" id="KW-0812">Transmembrane</keyword>
<dbReference type="InterPro" id="IPR027417">
    <property type="entry name" value="P-loop_NTPase"/>
</dbReference>
<evidence type="ECO:0000313" key="20">
    <source>
        <dbReference type="EMBL" id="CAE6425267.1"/>
    </source>
</evidence>
<comment type="subunit">
    <text evidence="3">Homodimer.</text>
</comment>
<evidence type="ECO:0000256" key="5">
    <source>
        <dbReference type="ARBA" id="ARBA00022475"/>
    </source>
</evidence>
<evidence type="ECO:0000256" key="15">
    <source>
        <dbReference type="PROSITE-ProRule" id="PRU00042"/>
    </source>
</evidence>